<dbReference type="InterPro" id="IPR043148">
    <property type="entry name" value="TagF_C"/>
</dbReference>
<dbReference type="AlphaFoldDB" id="A0A428W443"/>
<sequence>MDRWIRGPIGLDADRRVTRPGCRNAVVVVPTMTAGTRLLDVLPLLEADHRVQTVFTVPHTGDGWHGVEEFVRAQHGLLLPWHQAVHHRFDLVLAASHRHLDELHGPILLLAHGAGTAKSRRYSRKAGAATNPASGLDRELLTYRGRILPAVLGLATDAELAALRRSCPEALPRALVVGDICLDDMLESVALRETYRHELGIKPGRRLVTVSSTWSADSVFGRLPRLCRALRDTLPPSRYAVAAVLHPNVWTVHGRRQVTAWFADCLRDGLLLIPPDQGWQATMVASDWVIGDYGSTTAYAAALGRPVTVAADGGSAIRSGSIADLVRRNAPGLRYNMALPLQEEIASRASDRLARVVRAAITSRPGQAAAIVRRAMYELLALPEPDGMASTRFLPSPDPLRDVA</sequence>
<proteinExistence type="predicted"/>
<comment type="caution">
    <text evidence="1">The sequence shown here is derived from an EMBL/GenBank/DDBJ whole genome shotgun (WGS) entry which is preliminary data.</text>
</comment>
<evidence type="ECO:0000313" key="2">
    <source>
        <dbReference type="Proteomes" id="UP000286716"/>
    </source>
</evidence>
<organism evidence="1 2">
    <name type="scientific">Amycolatopsis balhimycina DSM 5908</name>
    <dbReference type="NCBI Taxonomy" id="1081091"/>
    <lineage>
        <taxon>Bacteria</taxon>
        <taxon>Bacillati</taxon>
        <taxon>Actinomycetota</taxon>
        <taxon>Actinomycetes</taxon>
        <taxon>Pseudonocardiales</taxon>
        <taxon>Pseudonocardiaceae</taxon>
        <taxon>Amycolatopsis</taxon>
    </lineage>
</organism>
<reference evidence="1 2" key="1">
    <citation type="submission" date="2018-05" db="EMBL/GenBank/DDBJ databases">
        <title>Evolution of GPA BGCs.</title>
        <authorList>
            <person name="Waglechner N."/>
            <person name="Wright G.D."/>
        </authorList>
    </citation>
    <scope>NUCLEOTIDE SEQUENCE [LARGE SCALE GENOMIC DNA]</scope>
    <source>
        <strain evidence="1 2">DSM 5908</strain>
    </source>
</reference>
<evidence type="ECO:0000313" key="1">
    <source>
        <dbReference type="EMBL" id="RSM37764.1"/>
    </source>
</evidence>
<accession>A0A428W443</accession>
<gene>
    <name evidence="1" type="ORF">DMA12_35515</name>
</gene>
<keyword evidence="2" id="KW-1185">Reference proteome</keyword>
<dbReference type="Gene3D" id="3.40.50.12580">
    <property type="match status" value="1"/>
</dbReference>
<dbReference type="Proteomes" id="UP000286716">
    <property type="component" value="Unassembled WGS sequence"/>
</dbReference>
<name>A0A428W443_AMYBA</name>
<dbReference type="EMBL" id="QHHU01000065">
    <property type="protein sequence ID" value="RSM37764.1"/>
    <property type="molecule type" value="Genomic_DNA"/>
</dbReference>
<protein>
    <submittedName>
        <fullName evidence="1">Uncharacterized protein</fullName>
    </submittedName>
</protein>
<dbReference type="SUPFAM" id="SSF53756">
    <property type="entry name" value="UDP-Glycosyltransferase/glycogen phosphorylase"/>
    <property type="match status" value="1"/>
</dbReference>
<dbReference type="RefSeq" id="WP_020639151.1">
    <property type="nucleotide sequence ID" value="NZ_QHHU01000065.1"/>
</dbReference>
<dbReference type="OrthoDB" id="3661391at2"/>